<dbReference type="Proteomes" id="UP001056693">
    <property type="component" value="Unassembled WGS sequence"/>
</dbReference>
<evidence type="ECO:0000313" key="2">
    <source>
        <dbReference type="Proteomes" id="UP001056693"/>
    </source>
</evidence>
<sequence>MTNEQKYKIAELRQSGYGYANIADALGLTKNQVSAYCRRARLTGTKAAVGTTDVPASNCCRNCGKPLMQVAGRKPLKFCSDACRIHWWNTHPDAVDKKAFYDFTCACCGKPFRAYGNSRRKYCCHACYVQARFQGGDSRD</sequence>
<name>A0ABT0NJ35_9FIRM</name>
<keyword evidence="2" id="KW-1185">Reference proteome</keyword>
<comment type="caution">
    <text evidence="1">The sequence shown here is derived from an EMBL/GenBank/DDBJ whole genome shotgun (WGS) entry which is preliminary data.</text>
</comment>
<dbReference type="EMBL" id="SNUZ01000013">
    <property type="protein sequence ID" value="MCL3788266.1"/>
    <property type="molecule type" value="Genomic_DNA"/>
</dbReference>
<gene>
    <name evidence="1" type="ORF">E2N93_09695</name>
</gene>
<evidence type="ECO:0000313" key="1">
    <source>
        <dbReference type="EMBL" id="MCL3788266.1"/>
    </source>
</evidence>
<reference evidence="1 2" key="1">
    <citation type="submission" date="2019-03" db="EMBL/GenBank/DDBJ databases">
        <authorList>
            <person name="Molinero N."/>
            <person name="Sanchez B."/>
            <person name="Walker A."/>
            <person name="Duncan S."/>
            <person name="Delgado S."/>
            <person name="Margolles A."/>
        </authorList>
    </citation>
    <scope>NUCLEOTIDE SEQUENCE [LARGE SCALE GENOMIC DNA]</scope>
    <source>
        <strain evidence="1 2">IPLA60002</strain>
    </source>
</reference>
<protein>
    <submittedName>
        <fullName evidence="1">RNA polymerase subunit sigma-70</fullName>
    </submittedName>
</protein>
<accession>A0ABT0NJ35</accession>
<organism evidence="1 2">
    <name type="scientific">Ruminococcus bromii</name>
    <dbReference type="NCBI Taxonomy" id="40518"/>
    <lineage>
        <taxon>Bacteria</taxon>
        <taxon>Bacillati</taxon>
        <taxon>Bacillota</taxon>
        <taxon>Clostridia</taxon>
        <taxon>Eubacteriales</taxon>
        <taxon>Oscillospiraceae</taxon>
        <taxon>Ruminococcus</taxon>
    </lineage>
</organism>
<dbReference type="Gene3D" id="1.10.10.60">
    <property type="entry name" value="Homeodomain-like"/>
    <property type="match status" value="1"/>
</dbReference>
<proteinExistence type="predicted"/>
<dbReference type="RefSeq" id="WP_249377148.1">
    <property type="nucleotide sequence ID" value="NZ_SNUZ01000013.1"/>
</dbReference>